<name>A0A1W0W8X1_HYPEX</name>
<evidence type="ECO:0000256" key="1">
    <source>
        <dbReference type="SAM" id="Phobius"/>
    </source>
</evidence>
<keyword evidence="1" id="KW-0812">Transmembrane</keyword>
<dbReference type="Proteomes" id="UP000192578">
    <property type="component" value="Unassembled WGS sequence"/>
</dbReference>
<evidence type="ECO:0000313" key="3">
    <source>
        <dbReference type="Proteomes" id="UP000192578"/>
    </source>
</evidence>
<keyword evidence="1" id="KW-1133">Transmembrane helix</keyword>
<reference evidence="3" key="1">
    <citation type="submission" date="2017-01" db="EMBL/GenBank/DDBJ databases">
        <title>Comparative genomics of anhydrobiosis in the tardigrade Hypsibius dujardini.</title>
        <authorList>
            <person name="Yoshida Y."/>
            <person name="Koutsovoulos G."/>
            <person name="Laetsch D."/>
            <person name="Stevens L."/>
            <person name="Kumar S."/>
            <person name="Horikawa D."/>
            <person name="Ishino K."/>
            <person name="Komine S."/>
            <person name="Tomita M."/>
            <person name="Blaxter M."/>
            <person name="Arakawa K."/>
        </authorList>
    </citation>
    <scope>NUCLEOTIDE SEQUENCE [LARGE SCALE GENOMIC DNA]</scope>
    <source>
        <strain evidence="3">Z151</strain>
    </source>
</reference>
<protein>
    <submittedName>
        <fullName evidence="2">Uncharacterized protein</fullName>
    </submittedName>
</protein>
<feature type="transmembrane region" description="Helical" evidence="1">
    <location>
        <begin position="70"/>
        <end position="89"/>
    </location>
</feature>
<comment type="caution">
    <text evidence="2">The sequence shown here is derived from an EMBL/GenBank/DDBJ whole genome shotgun (WGS) entry which is preliminary data.</text>
</comment>
<dbReference type="EMBL" id="MTYJ01000165">
    <property type="protein sequence ID" value="OQV11620.1"/>
    <property type="molecule type" value="Genomic_DNA"/>
</dbReference>
<dbReference type="OrthoDB" id="10616085at2759"/>
<proteinExistence type="predicted"/>
<dbReference type="AlphaFoldDB" id="A0A1W0W8X1"/>
<gene>
    <name evidence="2" type="ORF">BV898_14043</name>
</gene>
<organism evidence="2 3">
    <name type="scientific">Hypsibius exemplaris</name>
    <name type="common">Freshwater tardigrade</name>
    <dbReference type="NCBI Taxonomy" id="2072580"/>
    <lineage>
        <taxon>Eukaryota</taxon>
        <taxon>Metazoa</taxon>
        <taxon>Ecdysozoa</taxon>
        <taxon>Tardigrada</taxon>
        <taxon>Eutardigrada</taxon>
        <taxon>Parachela</taxon>
        <taxon>Hypsibioidea</taxon>
        <taxon>Hypsibiidae</taxon>
        <taxon>Hypsibius</taxon>
    </lineage>
</organism>
<keyword evidence="3" id="KW-1185">Reference proteome</keyword>
<accession>A0A1W0W8X1</accession>
<sequence length="155" mass="16901">MDKSDEFFEVNYGEPIDPAVQNILARLRNMAACFRNAFPETQLLLNQTGNATAWDSVAGGSDGEPSGDSILHTVVILSVFCLVVLLLVVRSSRGGSWTSCRVDAAAVAAQNRAAKDAMKKLNAIPARVPSWTGYEYDRPSFSSTLRVEEINETNF</sequence>
<evidence type="ECO:0000313" key="2">
    <source>
        <dbReference type="EMBL" id="OQV11620.1"/>
    </source>
</evidence>
<keyword evidence="1" id="KW-0472">Membrane</keyword>